<evidence type="ECO:0000313" key="2">
    <source>
        <dbReference type="Proteomes" id="UP001281147"/>
    </source>
</evidence>
<accession>A0ACC3MHX8</accession>
<comment type="caution">
    <text evidence="1">The sequence shown here is derived from an EMBL/GenBank/DDBJ whole genome shotgun (WGS) entry which is preliminary data.</text>
</comment>
<protein>
    <submittedName>
        <fullName evidence="1">Uncharacterized protein</fullName>
    </submittedName>
</protein>
<dbReference type="Proteomes" id="UP001281147">
    <property type="component" value="Unassembled WGS sequence"/>
</dbReference>
<reference evidence="1" key="1">
    <citation type="submission" date="2023-07" db="EMBL/GenBank/DDBJ databases">
        <title>Black Yeasts Isolated from many extreme environments.</title>
        <authorList>
            <person name="Coleine C."/>
            <person name="Stajich J.E."/>
            <person name="Selbmann L."/>
        </authorList>
    </citation>
    <scope>NUCLEOTIDE SEQUENCE</scope>
    <source>
        <strain evidence="1">CCFEE 5714</strain>
    </source>
</reference>
<name>A0ACC3MHX8_9PEZI</name>
<sequence length="740" mass="81987">MAPNPGMLPRKPVPNARENNVRPGWVSQLTFPVSATSILLVLVLTLQWPRRWLYSGCAIESLAILSGHREGCRILPSIPLWTVLATLNLIYSICSTSWLLYGLFTAACYPCLLLTCLFQFRVVAGFARRNLRRWLRQLHFTRDKIALFNLPALEIDTDVNGLFVIRGVTISLSSLSLVAHGIELGLMLADDIELAIYVDEVTVSLFRRIEIGEVYANVKGGKVEMSFAELDDPTDTAADDDSVFIETPLLRAATAGSKGFQDRPKLRESLTGGSYIKDSSAKAIFDAVRKLSPDDTKAEQQYHDILTEIRTTSAVYQSRARVRQKIKAGNNGISPEDEKDMRAAMCAELHEILSIPHPPTRSVRVTTLQHLSPPYVRRFLHRLPFLLRLLIAPLSYFHNITISGIIAGGSGRWLSELLLQKVFKHYTDCSAEIRRLERKISVWLAKANFCLQLTNIDGNAQVPLNIEYDIFTYLKFRDMMAYRTVPEDGTIIQVARLGGAVATFTIPSYLLPHHEHIVPPRPTKEDEERLAEAVEDADGKPQTVQAAQVLEKAQKDETEIKLSVHGSLPACFDQSLLNFIAALVKATKNIESFNEIEEEEAELQSGGELSGGEDMAPLSPTATLSPDSETSSVRSFSADPPVRRDTGFKTFTANIRQNLKDKTTSQSIKNLAKDLNKSTKDGMKKAIGGLVNDRWIAKVVGKIAAKLETAQGDLGYSGAIPIPLEPYRAGAEELPSKLLP</sequence>
<keyword evidence="2" id="KW-1185">Reference proteome</keyword>
<dbReference type="EMBL" id="JAUTXU010000247">
    <property type="protein sequence ID" value="KAK3696077.1"/>
    <property type="molecule type" value="Genomic_DNA"/>
</dbReference>
<gene>
    <name evidence="1" type="ORF">LTR37_018158</name>
</gene>
<proteinExistence type="predicted"/>
<evidence type="ECO:0000313" key="1">
    <source>
        <dbReference type="EMBL" id="KAK3696077.1"/>
    </source>
</evidence>
<organism evidence="1 2">
    <name type="scientific">Vermiconidia calcicola</name>
    <dbReference type="NCBI Taxonomy" id="1690605"/>
    <lineage>
        <taxon>Eukaryota</taxon>
        <taxon>Fungi</taxon>
        <taxon>Dikarya</taxon>
        <taxon>Ascomycota</taxon>
        <taxon>Pezizomycotina</taxon>
        <taxon>Dothideomycetes</taxon>
        <taxon>Dothideomycetidae</taxon>
        <taxon>Mycosphaerellales</taxon>
        <taxon>Extremaceae</taxon>
        <taxon>Vermiconidia</taxon>
    </lineage>
</organism>